<dbReference type="GO" id="GO:0038060">
    <property type="term" value="P:nitric oxide-cGMP-mediated signaling"/>
    <property type="evidence" value="ECO:0007669"/>
    <property type="project" value="TreeGrafter"/>
</dbReference>
<dbReference type="SUPFAM" id="SSF55073">
    <property type="entry name" value="Nucleotide cyclase"/>
    <property type="match status" value="1"/>
</dbReference>
<evidence type="ECO:0000256" key="5">
    <source>
        <dbReference type="ARBA" id="ARBA00023134"/>
    </source>
</evidence>
<evidence type="ECO:0000256" key="7">
    <source>
        <dbReference type="ARBA" id="ARBA00023293"/>
    </source>
</evidence>
<evidence type="ECO:0000313" key="11">
    <source>
        <dbReference type="Proteomes" id="UP000822476"/>
    </source>
</evidence>
<evidence type="ECO:0000256" key="2">
    <source>
        <dbReference type="ARBA" id="ARBA00012202"/>
    </source>
</evidence>
<keyword evidence="6" id="KW-0456">Lyase</keyword>
<evidence type="ECO:0000256" key="8">
    <source>
        <dbReference type="SAM" id="Coils"/>
    </source>
</evidence>
<dbReference type="GO" id="GO:0070482">
    <property type="term" value="P:response to oxygen levels"/>
    <property type="evidence" value="ECO:0007669"/>
    <property type="project" value="TreeGrafter"/>
</dbReference>
<dbReference type="PANTHER" id="PTHR45655:SF10">
    <property type="entry name" value="SOLUBLE GUANYLATE CYCLASE 88E"/>
    <property type="match status" value="1"/>
</dbReference>
<evidence type="ECO:0000256" key="6">
    <source>
        <dbReference type="ARBA" id="ARBA00023239"/>
    </source>
</evidence>
<dbReference type="GO" id="GO:0020037">
    <property type="term" value="F:heme binding"/>
    <property type="evidence" value="ECO:0007669"/>
    <property type="project" value="InterPro"/>
</dbReference>
<dbReference type="CDD" id="cd07302">
    <property type="entry name" value="CHD"/>
    <property type="match status" value="1"/>
</dbReference>
<sequence length="525" mass="59555">MYGLLIEGLKHYILTKHSEAIWTTILARSGCEINEFECRHVYDEDLLPNMFSVAARILNMSEDDVKHQTGHLFVGFVCDKGYVNVLRVLGRELRDFLNGLDNLHEFLRSTYPHMKPPSFFCVNESRTGITLEYRSHRTGYLPFFIGWMEELSRVFYDTEMKITIVGKQDHEPEIGTILRLNFKNTAYQVIEDELAVPAGVFFEAFPFNFVFDRGLKLINIGRSIAHALPDITGKHVSDVFTISRPHIRLTWNSVMLHTNNIFELVSIQCDPAKISEATSTRIRRGSKSSTGGRLKLRGQMKFMTEWDAIAFLGTPMVEDVDAMWEVGLFLNDLSMHDSSRDMVLAGEQQAAELKLALEQESEKSKRLEESLRRLDEEMKRTDELLYQMIPKAVAQRLRNGEAAVDTCEVETIGDAYMIASGCPIRTKYHSALICEMALDMITSVQVVKDESKNPPESLRIRVGLHSGPVVAGVVGVKMPRYCLFGGTVTTTEVMEATSAVREYNCLVDFPLCVMFAIGLLWITEY</sequence>
<evidence type="ECO:0000256" key="3">
    <source>
        <dbReference type="ARBA" id="ARBA00022490"/>
    </source>
</evidence>
<dbReference type="Pfam" id="PF07701">
    <property type="entry name" value="HNOBA"/>
    <property type="match status" value="1"/>
</dbReference>
<dbReference type="InterPro" id="IPR011645">
    <property type="entry name" value="HNOB_dom_associated"/>
</dbReference>
<evidence type="ECO:0000256" key="4">
    <source>
        <dbReference type="ARBA" id="ARBA00022741"/>
    </source>
</evidence>
<comment type="caution">
    <text evidence="10">The sequence shown here is derived from an EMBL/GenBank/DDBJ whole genome shotgun (WGS) entry which is preliminary data.</text>
</comment>
<dbReference type="InterPro" id="IPR038158">
    <property type="entry name" value="H-NOX_domain_sf"/>
</dbReference>
<organism evidence="10 11">
    <name type="scientific">Paragonimus skrjabini miyazakii</name>
    <dbReference type="NCBI Taxonomy" id="59628"/>
    <lineage>
        <taxon>Eukaryota</taxon>
        <taxon>Metazoa</taxon>
        <taxon>Spiralia</taxon>
        <taxon>Lophotrochozoa</taxon>
        <taxon>Platyhelminthes</taxon>
        <taxon>Trematoda</taxon>
        <taxon>Digenea</taxon>
        <taxon>Plagiorchiida</taxon>
        <taxon>Troglotremata</taxon>
        <taxon>Troglotrematidae</taxon>
        <taxon>Paragonimus</taxon>
    </lineage>
</organism>
<dbReference type="GO" id="GO:0008074">
    <property type="term" value="C:guanylate cyclase complex, soluble"/>
    <property type="evidence" value="ECO:0007669"/>
    <property type="project" value="TreeGrafter"/>
</dbReference>
<evidence type="ECO:0000259" key="9">
    <source>
        <dbReference type="PROSITE" id="PS50125"/>
    </source>
</evidence>
<protein>
    <recommendedName>
        <fullName evidence="2">guanylate cyclase</fullName>
        <ecNumber evidence="2">4.6.1.2</ecNumber>
    </recommendedName>
</protein>
<dbReference type="OrthoDB" id="6127067at2759"/>
<accession>A0A8S9Z9Q0</accession>
<dbReference type="EMBL" id="JTDE01000211">
    <property type="protein sequence ID" value="KAF7261961.1"/>
    <property type="molecule type" value="Genomic_DNA"/>
</dbReference>
<dbReference type="GO" id="GO:0005525">
    <property type="term" value="F:GTP binding"/>
    <property type="evidence" value="ECO:0007669"/>
    <property type="project" value="UniProtKB-KW"/>
</dbReference>
<dbReference type="GO" id="GO:0004383">
    <property type="term" value="F:guanylate cyclase activity"/>
    <property type="evidence" value="ECO:0007669"/>
    <property type="project" value="UniProtKB-EC"/>
</dbReference>
<dbReference type="Gene3D" id="3.30.70.1230">
    <property type="entry name" value="Nucleotide cyclase"/>
    <property type="match status" value="1"/>
</dbReference>
<proteinExistence type="predicted"/>
<dbReference type="Gene3D" id="3.30.450.260">
    <property type="entry name" value="Haem NO binding associated domain"/>
    <property type="match status" value="1"/>
</dbReference>
<keyword evidence="4" id="KW-0547">Nucleotide-binding</keyword>
<reference evidence="10" key="1">
    <citation type="submission" date="2019-07" db="EMBL/GenBank/DDBJ databases">
        <title>Annotation for the trematode Paragonimus miyazaki's.</title>
        <authorList>
            <person name="Choi Y.-J."/>
        </authorList>
    </citation>
    <scope>NUCLEOTIDE SEQUENCE</scope>
    <source>
        <strain evidence="10">Japan</strain>
    </source>
</reference>
<dbReference type="SMART" id="SM00044">
    <property type="entry name" value="CYCc"/>
    <property type="match status" value="1"/>
</dbReference>
<keyword evidence="8" id="KW-0175">Coiled coil</keyword>
<dbReference type="InterPro" id="IPR024096">
    <property type="entry name" value="NO_sig/Golgi_transp_ligand-bd"/>
</dbReference>
<name>A0A8S9Z9Q0_9TREM</name>
<feature type="domain" description="Guanylate cyclase" evidence="9">
    <location>
        <begin position="327"/>
        <end position="495"/>
    </location>
</feature>
<dbReference type="InterPro" id="IPR001054">
    <property type="entry name" value="A/G_cyclase"/>
</dbReference>
<dbReference type="PANTHER" id="PTHR45655">
    <property type="entry name" value="GUANYLATE CYCLASE SOLUBLE SUBUNIT BETA-2"/>
    <property type="match status" value="1"/>
</dbReference>
<keyword evidence="5" id="KW-0342">GTP-binding</keyword>
<gene>
    <name evidence="10" type="ORF">EG68_00735</name>
</gene>
<evidence type="ECO:0000313" key="10">
    <source>
        <dbReference type="EMBL" id="KAF7261961.1"/>
    </source>
</evidence>
<dbReference type="InterPro" id="IPR011644">
    <property type="entry name" value="Heme_NO-bd"/>
</dbReference>
<dbReference type="PROSITE" id="PS50125">
    <property type="entry name" value="GUANYLATE_CYCLASE_2"/>
    <property type="match status" value="1"/>
</dbReference>
<dbReference type="Gene3D" id="6.10.250.780">
    <property type="match status" value="1"/>
</dbReference>
<dbReference type="AlphaFoldDB" id="A0A8S9Z9Q0"/>
<keyword evidence="3" id="KW-0963">Cytoplasm</keyword>
<dbReference type="InterPro" id="IPR029787">
    <property type="entry name" value="Nucleotide_cyclase"/>
</dbReference>
<dbReference type="EC" id="4.6.1.2" evidence="2"/>
<dbReference type="Proteomes" id="UP000822476">
    <property type="component" value="Unassembled WGS sequence"/>
</dbReference>
<keyword evidence="7" id="KW-0141">cGMP biosynthesis</keyword>
<dbReference type="SUPFAM" id="SSF111126">
    <property type="entry name" value="Ligand-binding domain in the NO signalling and Golgi transport"/>
    <property type="match status" value="1"/>
</dbReference>
<evidence type="ECO:0000256" key="1">
    <source>
        <dbReference type="ARBA" id="ARBA00004496"/>
    </source>
</evidence>
<keyword evidence="11" id="KW-1185">Reference proteome</keyword>
<comment type="subcellular location">
    <subcellularLocation>
        <location evidence="1">Cytoplasm</location>
    </subcellularLocation>
</comment>
<dbReference type="Pfam" id="PF00211">
    <property type="entry name" value="Guanylate_cyc"/>
    <property type="match status" value="1"/>
</dbReference>
<feature type="coiled-coil region" evidence="8">
    <location>
        <begin position="350"/>
        <end position="384"/>
    </location>
</feature>
<dbReference type="Pfam" id="PF07700">
    <property type="entry name" value="HNOB"/>
    <property type="match status" value="1"/>
</dbReference>
<dbReference type="Gene3D" id="3.90.1520.10">
    <property type="entry name" value="H-NOX domain"/>
    <property type="match status" value="1"/>
</dbReference>
<dbReference type="InterPro" id="IPR042463">
    <property type="entry name" value="HNOB_dom_associated_sf"/>
</dbReference>